<keyword evidence="4" id="KW-0539">Nucleus</keyword>
<feature type="compositionally biased region" description="Basic and acidic residues" evidence="6">
    <location>
        <begin position="399"/>
        <end position="415"/>
    </location>
</feature>
<keyword evidence="9" id="KW-1185">Reference proteome</keyword>
<feature type="compositionally biased region" description="Basic and acidic residues" evidence="6">
    <location>
        <begin position="351"/>
        <end position="366"/>
    </location>
</feature>
<keyword evidence="3" id="KW-0597">Phosphoprotein</keyword>
<evidence type="ECO:0000313" key="9">
    <source>
        <dbReference type="Proteomes" id="UP001321760"/>
    </source>
</evidence>
<proteinExistence type="inferred from homology"/>
<dbReference type="Proteomes" id="UP001321760">
    <property type="component" value="Unassembled WGS sequence"/>
</dbReference>
<dbReference type="Pfam" id="PF04000">
    <property type="entry name" value="Sas10_Utp3"/>
    <property type="match status" value="1"/>
</dbReference>
<dbReference type="EMBL" id="MU865984">
    <property type="protein sequence ID" value="KAK4443977.1"/>
    <property type="molecule type" value="Genomic_DNA"/>
</dbReference>
<accession>A0AAV9G9B7</accession>
<evidence type="ECO:0000313" key="8">
    <source>
        <dbReference type="EMBL" id="KAK4443977.1"/>
    </source>
</evidence>
<name>A0AAV9G9B7_9PEZI</name>
<feature type="region of interest" description="Disordered" evidence="6">
    <location>
        <begin position="319"/>
        <end position="415"/>
    </location>
</feature>
<feature type="region of interest" description="Disordered" evidence="6">
    <location>
        <begin position="1"/>
        <end position="23"/>
    </location>
</feature>
<dbReference type="PANTHER" id="PTHR13237">
    <property type="entry name" value="SOMETHING ABOUT SILENCING PROTEIN 10-RELATED"/>
    <property type="match status" value="1"/>
</dbReference>
<feature type="compositionally biased region" description="Acidic residues" evidence="6">
    <location>
        <begin position="329"/>
        <end position="338"/>
    </location>
</feature>
<organism evidence="8 9">
    <name type="scientific">Podospora aff. communis PSN243</name>
    <dbReference type="NCBI Taxonomy" id="3040156"/>
    <lineage>
        <taxon>Eukaryota</taxon>
        <taxon>Fungi</taxon>
        <taxon>Dikarya</taxon>
        <taxon>Ascomycota</taxon>
        <taxon>Pezizomycotina</taxon>
        <taxon>Sordariomycetes</taxon>
        <taxon>Sordariomycetidae</taxon>
        <taxon>Sordariales</taxon>
        <taxon>Podosporaceae</taxon>
        <taxon>Podospora</taxon>
    </lineage>
</organism>
<feature type="compositionally biased region" description="Acidic residues" evidence="6">
    <location>
        <begin position="68"/>
        <end position="91"/>
    </location>
</feature>
<keyword evidence="5" id="KW-0175">Coiled coil</keyword>
<evidence type="ECO:0000256" key="2">
    <source>
        <dbReference type="ARBA" id="ARBA00010979"/>
    </source>
</evidence>
<dbReference type="PANTHER" id="PTHR13237:SF8">
    <property type="entry name" value="SOMETHING ABOUT SILENCING PROTEIN 10"/>
    <property type="match status" value="1"/>
</dbReference>
<feature type="compositionally biased region" description="Basic and acidic residues" evidence="6">
    <location>
        <begin position="9"/>
        <end position="23"/>
    </location>
</feature>
<feature type="compositionally biased region" description="Acidic residues" evidence="6">
    <location>
        <begin position="107"/>
        <end position="123"/>
    </location>
</feature>
<feature type="coiled-coil region" evidence="5">
    <location>
        <begin position="136"/>
        <end position="163"/>
    </location>
</feature>
<dbReference type="InterPro" id="IPR018972">
    <property type="entry name" value="Sas10_C_dom"/>
</dbReference>
<dbReference type="GO" id="GO:0000462">
    <property type="term" value="P:maturation of SSU-rRNA from tricistronic rRNA transcript (SSU-rRNA, 5.8S rRNA, LSU-rRNA)"/>
    <property type="evidence" value="ECO:0007669"/>
    <property type="project" value="TreeGrafter"/>
</dbReference>
<dbReference type="GO" id="GO:0032040">
    <property type="term" value="C:small-subunit processome"/>
    <property type="evidence" value="ECO:0007669"/>
    <property type="project" value="TreeGrafter"/>
</dbReference>
<reference evidence="8" key="1">
    <citation type="journal article" date="2023" name="Mol. Phylogenet. Evol.">
        <title>Genome-scale phylogeny and comparative genomics of the fungal order Sordariales.</title>
        <authorList>
            <person name="Hensen N."/>
            <person name="Bonometti L."/>
            <person name="Westerberg I."/>
            <person name="Brannstrom I.O."/>
            <person name="Guillou S."/>
            <person name="Cros-Aarteil S."/>
            <person name="Calhoun S."/>
            <person name="Haridas S."/>
            <person name="Kuo A."/>
            <person name="Mondo S."/>
            <person name="Pangilinan J."/>
            <person name="Riley R."/>
            <person name="LaButti K."/>
            <person name="Andreopoulos B."/>
            <person name="Lipzen A."/>
            <person name="Chen C."/>
            <person name="Yan M."/>
            <person name="Daum C."/>
            <person name="Ng V."/>
            <person name="Clum A."/>
            <person name="Steindorff A."/>
            <person name="Ohm R.A."/>
            <person name="Martin F."/>
            <person name="Silar P."/>
            <person name="Natvig D.O."/>
            <person name="Lalanne C."/>
            <person name="Gautier V."/>
            <person name="Ament-Velasquez S.L."/>
            <person name="Kruys A."/>
            <person name="Hutchinson M.I."/>
            <person name="Powell A.J."/>
            <person name="Barry K."/>
            <person name="Miller A.N."/>
            <person name="Grigoriev I.V."/>
            <person name="Debuchy R."/>
            <person name="Gladieux P."/>
            <person name="Hiltunen Thoren M."/>
            <person name="Johannesson H."/>
        </authorList>
    </citation>
    <scope>NUCLEOTIDE SEQUENCE</scope>
    <source>
        <strain evidence="8">PSN243</strain>
    </source>
</reference>
<evidence type="ECO:0000256" key="3">
    <source>
        <dbReference type="ARBA" id="ARBA00022553"/>
    </source>
</evidence>
<feature type="domain" description="Sas10 C-terminal" evidence="7">
    <location>
        <begin position="550"/>
        <end position="624"/>
    </location>
</feature>
<evidence type="ECO:0000256" key="5">
    <source>
        <dbReference type="SAM" id="Coils"/>
    </source>
</evidence>
<feature type="compositionally biased region" description="Basic and acidic residues" evidence="6">
    <location>
        <begin position="458"/>
        <end position="487"/>
    </location>
</feature>
<dbReference type="InterPro" id="IPR007146">
    <property type="entry name" value="Sas10/Utp3/C1D"/>
</dbReference>
<feature type="compositionally biased region" description="Low complexity" evidence="6">
    <location>
        <begin position="375"/>
        <end position="396"/>
    </location>
</feature>
<reference evidence="8" key="2">
    <citation type="submission" date="2023-05" db="EMBL/GenBank/DDBJ databases">
        <authorList>
            <consortium name="Lawrence Berkeley National Laboratory"/>
            <person name="Steindorff A."/>
            <person name="Hensen N."/>
            <person name="Bonometti L."/>
            <person name="Westerberg I."/>
            <person name="Brannstrom I.O."/>
            <person name="Guillou S."/>
            <person name="Cros-Aarteil S."/>
            <person name="Calhoun S."/>
            <person name="Haridas S."/>
            <person name="Kuo A."/>
            <person name="Mondo S."/>
            <person name="Pangilinan J."/>
            <person name="Riley R."/>
            <person name="Labutti K."/>
            <person name="Andreopoulos B."/>
            <person name="Lipzen A."/>
            <person name="Chen C."/>
            <person name="Yanf M."/>
            <person name="Daum C."/>
            <person name="Ng V."/>
            <person name="Clum A."/>
            <person name="Ohm R."/>
            <person name="Martin F."/>
            <person name="Silar P."/>
            <person name="Natvig D."/>
            <person name="Lalanne C."/>
            <person name="Gautier V."/>
            <person name="Ament-Velasquez S.L."/>
            <person name="Kruys A."/>
            <person name="Hutchinson M.I."/>
            <person name="Powell A.J."/>
            <person name="Barry K."/>
            <person name="Miller A.N."/>
            <person name="Grigoriev I.V."/>
            <person name="Debuchy R."/>
            <person name="Gladieux P."/>
            <person name="Thoren M.H."/>
            <person name="Johannesson H."/>
        </authorList>
    </citation>
    <scope>NUCLEOTIDE SEQUENCE</scope>
    <source>
        <strain evidence="8">PSN243</strain>
    </source>
</reference>
<evidence type="ECO:0000256" key="6">
    <source>
        <dbReference type="SAM" id="MobiDB-lite"/>
    </source>
</evidence>
<evidence type="ECO:0000256" key="4">
    <source>
        <dbReference type="ARBA" id="ARBA00023242"/>
    </source>
</evidence>
<dbReference type="Pfam" id="PF09368">
    <property type="entry name" value="Sas10"/>
    <property type="match status" value="1"/>
</dbReference>
<comment type="similarity">
    <text evidence="2">Belongs to the SAS10 family.</text>
</comment>
<gene>
    <name evidence="8" type="ORF">QBC34DRAFT_336064</name>
</gene>
<dbReference type="AlphaFoldDB" id="A0AAV9G9B7"/>
<feature type="region of interest" description="Disordered" evidence="6">
    <location>
        <begin position="439"/>
        <end position="505"/>
    </location>
</feature>
<protein>
    <submittedName>
        <fullName evidence="8">Sas10 C-terminal domain-containing protein</fullName>
    </submittedName>
</protein>
<sequence>MAKKRKASRKSEPTGPREVDAKDARLTVRTYRDVANSEDEFYAEKDQIDFDSDDDGGRQSKRRRRQEEEDEFLEASDEEVFEEEDSDEEEEEKVKPKKGKKAIAAVSEDEEEEGQQGEEEGEEGWWGSSRKEYYDADQIETEADALEEEAEAKRLQAKKLAKMDEADFAFDEGDWLAPKEQKGREEEEEVVVEVLGDVEVTEEMEPDERYQLLQTRYPEFEYLVDEFRDLRPVLETLQKEAEGKPAKSLEVIKSWVLGCYVASLASYFAILTSPARDGAEAGKTLSPAELREHEVMETLMGCREAWLKVQPLKATKSTISDASMLSPPAEDEDEDVDMSDATPAKKPKKEKKAEIKARQKKEAEKARKAKAVEQSLADLSTLLKSTKTTKAGLASSGAADDRMDDNRSDFGEEDVIDAHTADEKMRRKKSLKFYTSQIVQKASRRAGAGRDAGGDMDIPYRERLRDRQARLNAEAERRGKKDSKHGEALGGDSDDDAAVANEVRDNEDEYYDMVAGLAQKKKADKAARFEAIAKARRDERVVEETALGPDGKRQITYQIQKNKGLAPRRKKEVRNPRVKKRMKFEEKQKKLKSVKAVYKGGEGKGGYQGELSGIKTGLVKSVKL</sequence>
<comment type="caution">
    <text evidence="8">The sequence shown here is derived from an EMBL/GenBank/DDBJ whole genome shotgun (WGS) entry which is preliminary data.</text>
</comment>
<evidence type="ECO:0000259" key="7">
    <source>
        <dbReference type="Pfam" id="PF09368"/>
    </source>
</evidence>
<evidence type="ECO:0000256" key="1">
    <source>
        <dbReference type="ARBA" id="ARBA00004123"/>
    </source>
</evidence>
<feature type="region of interest" description="Disordered" evidence="6">
    <location>
        <begin position="35"/>
        <end position="130"/>
    </location>
</feature>
<comment type="subcellular location">
    <subcellularLocation>
        <location evidence="1">Nucleus</location>
    </subcellularLocation>
</comment>